<evidence type="ECO:0000256" key="2">
    <source>
        <dbReference type="ARBA" id="ARBA00022898"/>
    </source>
</evidence>
<dbReference type="PANTHER" id="PTHR43094:SF1">
    <property type="entry name" value="AMINOTRANSFERASE CLASS-III"/>
    <property type="match status" value="1"/>
</dbReference>
<dbReference type="NCBIfam" id="NF004755">
    <property type="entry name" value="PRK06082.1"/>
    <property type="match status" value="1"/>
</dbReference>
<evidence type="ECO:0000256" key="1">
    <source>
        <dbReference type="ARBA" id="ARBA00008954"/>
    </source>
</evidence>
<dbReference type="PIRSF" id="PIRSF000521">
    <property type="entry name" value="Transaminase_4ab_Lys_Orn"/>
    <property type="match status" value="1"/>
</dbReference>
<dbReference type="Gene3D" id="3.40.640.10">
    <property type="entry name" value="Type I PLP-dependent aspartate aminotransferase-like (Major domain)"/>
    <property type="match status" value="1"/>
</dbReference>
<organism evidence="5 6">
    <name type="scientific">Paraburkholderia dinghuensis</name>
    <dbReference type="NCBI Taxonomy" id="2305225"/>
    <lineage>
        <taxon>Bacteria</taxon>
        <taxon>Pseudomonadati</taxon>
        <taxon>Pseudomonadota</taxon>
        <taxon>Betaproteobacteria</taxon>
        <taxon>Burkholderiales</taxon>
        <taxon>Burkholderiaceae</taxon>
        <taxon>Paraburkholderia</taxon>
    </lineage>
</organism>
<gene>
    <name evidence="5" type="ORF">D1Y85_11790</name>
</gene>
<proteinExistence type="inferred from homology"/>
<dbReference type="EMBL" id="RQIS01000007">
    <property type="protein sequence ID" value="RQH06555.1"/>
    <property type="molecule type" value="Genomic_DNA"/>
</dbReference>
<protein>
    <submittedName>
        <fullName evidence="5">Aspartate aminotransferase family protein</fullName>
    </submittedName>
</protein>
<comment type="similarity">
    <text evidence="1 3">Belongs to the class-III pyridoxal-phosphate-dependent aminotransferase family.</text>
</comment>
<keyword evidence="2 3" id="KW-0663">Pyridoxal phosphate</keyword>
<keyword evidence="5" id="KW-0032">Aminotransferase</keyword>
<sequence length="464" mass="49459">MSTRALPASNVAQSESDTNLTDRRRVWQERALDANARALLARDSAAFVHQSVSTPCLNAIAKAEGIWIEDVQGRRYMDFHGNNAHHIGYGHPRLKQAIAAQMDALPFAPRRYACETAVELAEKLASISPADLSKVLLTTGGSDAIEVAIKLARAATGRFKTLSFWDAFHGAGTGASALSGEALFRAGPAAPLVAGAQHVAPFACYRCPYGHACDEHGAPKLEACNMACANMVDYVLAREGDVAAVIAEPARCVPYLPPPGYWRRLQEICRRHGALLVFDEIPTGLGKTGKMFACDHDGVAPDILVMGKALGGGILPIAACIARPDLDVAGDWAFGHYTHEKNPVTTRAALTTIQIIEDEGLVENAARVGALALERLDEMKRRLGAIGDVRGCGLLLGIELVKSRADKTPDNELAEAVLYRALDRGLSFKTTMGNVLTLTPPLTVTPAQMLDALAVIEEAIAAGT</sequence>
<dbReference type="InterPro" id="IPR015422">
    <property type="entry name" value="PyrdxlP-dep_Trfase_small"/>
</dbReference>
<dbReference type="Pfam" id="PF00202">
    <property type="entry name" value="Aminotran_3"/>
    <property type="match status" value="1"/>
</dbReference>
<dbReference type="InterPro" id="IPR015421">
    <property type="entry name" value="PyrdxlP-dep_Trfase_major"/>
</dbReference>
<comment type="caution">
    <text evidence="5">The sequence shown here is derived from an EMBL/GenBank/DDBJ whole genome shotgun (WGS) entry which is preliminary data.</text>
</comment>
<reference evidence="5 6" key="1">
    <citation type="submission" date="2018-11" db="EMBL/GenBank/DDBJ databases">
        <title>Paraburkholderia sp. DHOA04, isolated from soil.</title>
        <authorList>
            <person name="Gao Z.-H."/>
            <person name="Qiu L.-H."/>
            <person name="Fu J.-C."/>
        </authorList>
    </citation>
    <scope>NUCLEOTIDE SEQUENCE [LARGE SCALE GENOMIC DNA]</scope>
    <source>
        <strain evidence="5 6">DHOA04</strain>
    </source>
</reference>
<dbReference type="InterPro" id="IPR005814">
    <property type="entry name" value="Aminotrans_3"/>
</dbReference>
<name>A0A3N6MX50_9BURK</name>
<evidence type="ECO:0000313" key="6">
    <source>
        <dbReference type="Proteomes" id="UP000272778"/>
    </source>
</evidence>
<feature type="region of interest" description="Disordered" evidence="4">
    <location>
        <begin position="1"/>
        <end position="22"/>
    </location>
</feature>
<keyword evidence="6" id="KW-1185">Reference proteome</keyword>
<dbReference type="PANTHER" id="PTHR43094">
    <property type="entry name" value="AMINOTRANSFERASE"/>
    <property type="match status" value="1"/>
</dbReference>
<dbReference type="GO" id="GO:0008483">
    <property type="term" value="F:transaminase activity"/>
    <property type="evidence" value="ECO:0007669"/>
    <property type="project" value="UniProtKB-KW"/>
</dbReference>
<evidence type="ECO:0000256" key="3">
    <source>
        <dbReference type="RuleBase" id="RU003560"/>
    </source>
</evidence>
<dbReference type="SUPFAM" id="SSF53383">
    <property type="entry name" value="PLP-dependent transferases"/>
    <property type="match status" value="1"/>
</dbReference>
<evidence type="ECO:0000313" key="5">
    <source>
        <dbReference type="EMBL" id="RQH06555.1"/>
    </source>
</evidence>
<evidence type="ECO:0000256" key="4">
    <source>
        <dbReference type="SAM" id="MobiDB-lite"/>
    </source>
</evidence>
<dbReference type="Gene3D" id="3.90.1150.10">
    <property type="entry name" value="Aspartate Aminotransferase, domain 1"/>
    <property type="match status" value="1"/>
</dbReference>
<dbReference type="RefSeq" id="WP_124151232.1">
    <property type="nucleotide sequence ID" value="NZ_RQIS01000007.1"/>
</dbReference>
<dbReference type="Proteomes" id="UP000272778">
    <property type="component" value="Unassembled WGS sequence"/>
</dbReference>
<dbReference type="CDD" id="cd00610">
    <property type="entry name" value="OAT_like"/>
    <property type="match status" value="1"/>
</dbReference>
<keyword evidence="5" id="KW-0808">Transferase</keyword>
<dbReference type="GO" id="GO:0030170">
    <property type="term" value="F:pyridoxal phosphate binding"/>
    <property type="evidence" value="ECO:0007669"/>
    <property type="project" value="InterPro"/>
</dbReference>
<feature type="compositionally biased region" description="Polar residues" evidence="4">
    <location>
        <begin position="10"/>
        <end position="19"/>
    </location>
</feature>
<dbReference type="InterPro" id="IPR015424">
    <property type="entry name" value="PyrdxlP-dep_Trfase"/>
</dbReference>
<dbReference type="OrthoDB" id="3398487at2"/>
<dbReference type="AlphaFoldDB" id="A0A3N6MX50"/>
<accession>A0A3N6MX50</accession>